<sequence length="649" mass="72147">MPISQNRADPTDPTLEQPRVPAILKDENGEESPDGLLPRSAVSDDLVVIVPNWRTALVDPFPYIISISWVKEGSSFTEVYREEFTDPGEKTLKVPRDKLDHGIYSLSYQLSYGGNAELSFSKRVTVDRVPPDDGQEPKPLVMLDVPGDITDDYLTRFGEVRLQVPLYVDLKARDRAIYYLTDNPNPLDTEPDIREQEFSQQDIDQRRLIITVYAADIRGRGHGQRYFYYRLRDWAGNRGPRSTLLPVFVDLTPAPGNLDPARVPLSVRGLIDREHAREGAVDQKAVTVEIDAYDNPDASDKVLIQWNSHALAPLDVDPTQFPLSQTVPWSTLTADGLGPMDARVDYRISRGGTPTPPAPETQVPVNLTVAGPDHADAPAMLNLTLANLEIYGAVSKQLNTLQTIDHGQPADGYLRLYDNPKPGEKIFLYWGAISTPVAEYEVKDGDSAGQNIEFSIPWTAIEQDMENPALPVWYTTDNQVNVQLARATPVNVAIIIIRNLPEPTFPDGGLKGLLDCCARPRLWEQVRVHIEGNDAFDKDDIVELHWQGCYGPNGTSPIPGVTESFETTLSLEQARNGFDISVTDYERLVAPMVDRGSALCRYFLRKSNGGQGESKSEFVIINRTMPSGQLCGPNNDICEESFVSDVPKH</sequence>
<feature type="region of interest" description="Disordered" evidence="1">
    <location>
        <begin position="1"/>
        <end position="20"/>
    </location>
</feature>
<evidence type="ECO:0000313" key="3">
    <source>
        <dbReference type="Proteomes" id="UP000349468"/>
    </source>
</evidence>
<evidence type="ECO:0000313" key="2">
    <source>
        <dbReference type="EMBL" id="VVP59703.1"/>
    </source>
</evidence>
<gene>
    <name evidence="2" type="ORF">PS870_06031</name>
</gene>
<dbReference type="RefSeq" id="WP_154913937.1">
    <property type="nucleotide sequence ID" value="NZ_CABVIK010000028.1"/>
</dbReference>
<name>A0A5E7QLG2_PSEFL</name>
<dbReference type="Proteomes" id="UP000349468">
    <property type="component" value="Unassembled WGS sequence"/>
</dbReference>
<dbReference type="AlphaFoldDB" id="A0A5E7QLG2"/>
<evidence type="ECO:0000256" key="1">
    <source>
        <dbReference type="SAM" id="MobiDB-lite"/>
    </source>
</evidence>
<reference evidence="2 3" key="1">
    <citation type="submission" date="2019-09" db="EMBL/GenBank/DDBJ databases">
        <authorList>
            <person name="Chandra G."/>
            <person name="Truman W A."/>
        </authorList>
    </citation>
    <scope>NUCLEOTIDE SEQUENCE [LARGE SCALE GENOMIC DNA]</scope>
    <source>
        <strain evidence="2">PS870</strain>
    </source>
</reference>
<organism evidence="2 3">
    <name type="scientific">Pseudomonas fluorescens</name>
    <dbReference type="NCBI Taxonomy" id="294"/>
    <lineage>
        <taxon>Bacteria</taxon>
        <taxon>Pseudomonadati</taxon>
        <taxon>Pseudomonadota</taxon>
        <taxon>Gammaproteobacteria</taxon>
        <taxon>Pseudomonadales</taxon>
        <taxon>Pseudomonadaceae</taxon>
        <taxon>Pseudomonas</taxon>
    </lineage>
</organism>
<dbReference type="EMBL" id="CABVIK010000028">
    <property type="protein sequence ID" value="VVP59703.1"/>
    <property type="molecule type" value="Genomic_DNA"/>
</dbReference>
<accession>A0A5E7QLG2</accession>
<proteinExistence type="predicted"/>
<protein>
    <submittedName>
        <fullName evidence="2">Uncharacterized protein</fullName>
    </submittedName>
</protein>